<dbReference type="HAMAP" id="MF_00374">
    <property type="entry name" value="Ribosomal_uL29"/>
    <property type="match status" value="1"/>
</dbReference>
<dbReference type="Gene3D" id="1.10.287.310">
    <property type="match status" value="1"/>
</dbReference>
<dbReference type="InterPro" id="IPR001854">
    <property type="entry name" value="Ribosomal_uL29"/>
</dbReference>
<keyword evidence="2" id="KW-0689">Ribosomal protein</keyword>
<dbReference type="NCBIfam" id="TIGR00012">
    <property type="entry name" value="L29"/>
    <property type="match status" value="1"/>
</dbReference>
<dbReference type="GO" id="GO:0000463">
    <property type="term" value="P:maturation of LSU-rRNA from tricistronic rRNA transcript (SSU-rRNA, 5.8S rRNA, LSU-rRNA)"/>
    <property type="evidence" value="ECO:0007669"/>
    <property type="project" value="InterPro"/>
</dbReference>
<protein>
    <submittedName>
        <fullName evidence="4">Uncharacterized protein</fullName>
    </submittedName>
</protein>
<dbReference type="PANTHER" id="PTHR45722">
    <property type="entry name" value="60S RIBOSOMAL PROTEIN L35"/>
    <property type="match status" value="1"/>
</dbReference>
<dbReference type="AlphaFoldDB" id="A0A383VJU5"/>
<dbReference type="GO" id="GO:0006412">
    <property type="term" value="P:translation"/>
    <property type="evidence" value="ECO:0007669"/>
    <property type="project" value="InterPro"/>
</dbReference>
<dbReference type="FunFam" id="6.10.250.3450:FF:000001">
    <property type="entry name" value="60S ribosomal protein L35"/>
    <property type="match status" value="1"/>
</dbReference>
<accession>A0A383VJU5</accession>
<dbReference type="CDD" id="cd00427">
    <property type="entry name" value="Ribosomal_L29_HIP"/>
    <property type="match status" value="1"/>
</dbReference>
<dbReference type="EMBL" id="FNXT01000663">
    <property type="protein sequence ID" value="SZX65798.1"/>
    <property type="molecule type" value="Genomic_DNA"/>
</dbReference>
<reference evidence="4 5" key="1">
    <citation type="submission" date="2016-10" db="EMBL/GenBank/DDBJ databases">
        <authorList>
            <person name="Cai Z."/>
        </authorList>
    </citation>
    <scope>NUCLEOTIDE SEQUENCE [LARGE SCALE GENOMIC DNA]</scope>
</reference>
<dbReference type="InterPro" id="IPR045059">
    <property type="entry name" value="Ribosomal_uL29_euk"/>
</dbReference>
<gene>
    <name evidence="4" type="ORF">BQ4739_LOCUS6264</name>
</gene>
<dbReference type="PANTHER" id="PTHR45722:SF2">
    <property type="entry name" value="LARGE RIBOSOMAL SUBUNIT PROTEIN UL29-RELATED"/>
    <property type="match status" value="1"/>
</dbReference>
<dbReference type="Proteomes" id="UP000256970">
    <property type="component" value="Unassembled WGS sequence"/>
</dbReference>
<sequence length="130" mass="14793">MAKIKAHELKGKSKQELLGQLNELKTELAALRVAKVTGGAPNKLSKIKIVRKGIARVHTVYRQNIRTALRKKIENDGANKKGKTFLPLDLRVKKTRALRRRLSKEQANKKTTKEEKRLRSFPARKFAVKA</sequence>
<comment type="similarity">
    <text evidence="1">Belongs to the universal ribosomal protein uL29 family.</text>
</comment>
<dbReference type="SUPFAM" id="SSF46561">
    <property type="entry name" value="Ribosomal protein L29 (L29p)"/>
    <property type="match status" value="1"/>
</dbReference>
<dbReference type="Gene3D" id="6.10.250.3450">
    <property type="match status" value="1"/>
</dbReference>
<evidence type="ECO:0000256" key="3">
    <source>
        <dbReference type="ARBA" id="ARBA00023274"/>
    </source>
</evidence>
<proteinExistence type="inferred from homology"/>
<name>A0A383VJU5_TETOB</name>
<dbReference type="InterPro" id="IPR036049">
    <property type="entry name" value="Ribosomal_uL29_sf"/>
</dbReference>
<dbReference type="GO" id="GO:0022625">
    <property type="term" value="C:cytosolic large ribosomal subunit"/>
    <property type="evidence" value="ECO:0007669"/>
    <property type="project" value="InterPro"/>
</dbReference>
<keyword evidence="5" id="KW-1185">Reference proteome</keyword>
<evidence type="ECO:0000313" key="5">
    <source>
        <dbReference type="Proteomes" id="UP000256970"/>
    </source>
</evidence>
<dbReference type="GO" id="GO:0003735">
    <property type="term" value="F:structural constituent of ribosome"/>
    <property type="evidence" value="ECO:0007669"/>
    <property type="project" value="InterPro"/>
</dbReference>
<dbReference type="FunFam" id="1.10.287.310:FF:000002">
    <property type="entry name" value="60S ribosomal protein L35"/>
    <property type="match status" value="1"/>
</dbReference>
<evidence type="ECO:0000256" key="1">
    <source>
        <dbReference type="ARBA" id="ARBA00009254"/>
    </source>
</evidence>
<evidence type="ECO:0000256" key="2">
    <source>
        <dbReference type="ARBA" id="ARBA00022980"/>
    </source>
</evidence>
<dbReference type="GO" id="GO:0003729">
    <property type="term" value="F:mRNA binding"/>
    <property type="evidence" value="ECO:0007669"/>
    <property type="project" value="TreeGrafter"/>
</dbReference>
<dbReference type="OrthoDB" id="528635at2759"/>
<keyword evidence="3" id="KW-0687">Ribonucleoprotein</keyword>
<dbReference type="Pfam" id="PF00831">
    <property type="entry name" value="Ribosomal_L29"/>
    <property type="match status" value="1"/>
</dbReference>
<dbReference type="STRING" id="3088.A0A383VJU5"/>
<evidence type="ECO:0000313" key="4">
    <source>
        <dbReference type="EMBL" id="SZX65798.1"/>
    </source>
</evidence>
<organism evidence="4 5">
    <name type="scientific">Tetradesmus obliquus</name>
    <name type="common">Green alga</name>
    <name type="synonym">Acutodesmus obliquus</name>
    <dbReference type="NCBI Taxonomy" id="3088"/>
    <lineage>
        <taxon>Eukaryota</taxon>
        <taxon>Viridiplantae</taxon>
        <taxon>Chlorophyta</taxon>
        <taxon>core chlorophytes</taxon>
        <taxon>Chlorophyceae</taxon>
        <taxon>CS clade</taxon>
        <taxon>Sphaeropleales</taxon>
        <taxon>Scenedesmaceae</taxon>
        <taxon>Tetradesmus</taxon>
    </lineage>
</organism>